<dbReference type="AlphaFoldDB" id="A0A418ZNL3"/>
<proteinExistence type="predicted"/>
<dbReference type="Proteomes" id="UP000285530">
    <property type="component" value="Unassembled WGS sequence"/>
</dbReference>
<protein>
    <submittedName>
        <fullName evidence="2">STAS domain-containing protein</fullName>
    </submittedName>
</protein>
<keyword evidence="3" id="KW-1185">Reference proteome</keyword>
<organism evidence="2 3">
    <name type="scientific">Paracoccus aestuarii</name>
    <dbReference type="NCBI Taxonomy" id="453842"/>
    <lineage>
        <taxon>Bacteria</taxon>
        <taxon>Pseudomonadati</taxon>
        <taxon>Pseudomonadota</taxon>
        <taxon>Alphaproteobacteria</taxon>
        <taxon>Rhodobacterales</taxon>
        <taxon>Paracoccaceae</taxon>
        <taxon>Paracoccus</taxon>
    </lineage>
</organism>
<accession>A0A418ZNL3</accession>
<dbReference type="Pfam" id="PF13466">
    <property type="entry name" value="STAS_2"/>
    <property type="match status" value="1"/>
</dbReference>
<feature type="non-terminal residue" evidence="2">
    <location>
        <position position="1"/>
    </location>
</feature>
<evidence type="ECO:0000313" key="3">
    <source>
        <dbReference type="Proteomes" id="UP000285530"/>
    </source>
</evidence>
<evidence type="ECO:0000313" key="2">
    <source>
        <dbReference type="EMBL" id="RJK92442.1"/>
    </source>
</evidence>
<dbReference type="InterPro" id="IPR002645">
    <property type="entry name" value="STAS_dom"/>
</dbReference>
<feature type="domain" description="STAS" evidence="1">
    <location>
        <begin position="1"/>
        <end position="61"/>
    </location>
</feature>
<reference evidence="2 3" key="1">
    <citation type="submission" date="2018-09" db="EMBL/GenBank/DDBJ databases">
        <title>Paracoccus onubensis nov. sp. a moderate halophilic bacterium isolated from Gruta de las Maravillas (Aracena, Spain).</title>
        <authorList>
            <person name="Jurado V."/>
            <person name="Gutierrez-Patricio S."/>
            <person name="Gonzalez-Pimentel J.L."/>
            <person name="Laiz L."/>
            <person name="Saiz-Jimenez C."/>
        </authorList>
    </citation>
    <scope>NUCLEOTIDE SEQUENCE [LARGE SCALE GENOMIC DNA]</scope>
    <source>
        <strain evidence="2 3">DSM 19484</strain>
    </source>
</reference>
<dbReference type="InterPro" id="IPR036513">
    <property type="entry name" value="STAS_dom_sf"/>
</dbReference>
<comment type="caution">
    <text evidence="2">The sequence shown here is derived from an EMBL/GenBank/DDBJ whole genome shotgun (WGS) entry which is preliminary data.</text>
</comment>
<evidence type="ECO:0000259" key="1">
    <source>
        <dbReference type="PROSITE" id="PS50801"/>
    </source>
</evidence>
<gene>
    <name evidence="2" type="ORF">D3P06_19200</name>
</gene>
<dbReference type="SUPFAM" id="SSF52091">
    <property type="entry name" value="SpoIIaa-like"/>
    <property type="match status" value="1"/>
</dbReference>
<sequence>VLDASQVRRMGTLAVEMLISARKQWQADGRSLTIREASDPFLTTLEAVGASVDLLQTGGPA</sequence>
<dbReference type="InterPro" id="IPR058548">
    <property type="entry name" value="MlaB-like_STAS"/>
</dbReference>
<dbReference type="EMBL" id="QZEV01000246">
    <property type="protein sequence ID" value="RJK92442.1"/>
    <property type="molecule type" value="Genomic_DNA"/>
</dbReference>
<dbReference type="RefSeq" id="WP_119887960.1">
    <property type="nucleotide sequence ID" value="NZ_QZEV01000246.1"/>
</dbReference>
<dbReference type="PROSITE" id="PS50801">
    <property type="entry name" value="STAS"/>
    <property type="match status" value="1"/>
</dbReference>
<dbReference type="Gene3D" id="3.30.750.24">
    <property type="entry name" value="STAS domain"/>
    <property type="match status" value="1"/>
</dbReference>
<name>A0A418ZNL3_9RHOB</name>
<dbReference type="OrthoDB" id="7280289at2"/>